<name>A0A918AQF3_9PSEU</name>
<dbReference type="RefSeq" id="WP_189224708.1">
    <property type="nucleotide sequence ID" value="NZ_BMRG01000007.1"/>
</dbReference>
<proteinExistence type="predicted"/>
<reference evidence="2" key="2">
    <citation type="submission" date="2020-09" db="EMBL/GenBank/DDBJ databases">
        <authorList>
            <person name="Sun Q."/>
            <person name="Ohkuma M."/>
        </authorList>
    </citation>
    <scope>NUCLEOTIDE SEQUENCE</scope>
    <source>
        <strain evidence="2">JCM 3313</strain>
    </source>
</reference>
<evidence type="ECO:0008006" key="4">
    <source>
        <dbReference type="Google" id="ProtNLM"/>
    </source>
</evidence>
<dbReference type="Pfam" id="PF03995">
    <property type="entry name" value="Inhibitor_I36"/>
    <property type="match status" value="1"/>
</dbReference>
<dbReference type="SUPFAM" id="SSF49695">
    <property type="entry name" value="gamma-Crystallin-like"/>
    <property type="match status" value="1"/>
</dbReference>
<organism evidence="2 3">
    <name type="scientific">Saccharothrix coeruleofusca</name>
    <dbReference type="NCBI Taxonomy" id="33919"/>
    <lineage>
        <taxon>Bacteria</taxon>
        <taxon>Bacillati</taxon>
        <taxon>Actinomycetota</taxon>
        <taxon>Actinomycetes</taxon>
        <taxon>Pseudonocardiales</taxon>
        <taxon>Pseudonocardiaceae</taxon>
        <taxon>Saccharothrix</taxon>
    </lineage>
</organism>
<protein>
    <recommendedName>
        <fullName evidence="4">Peptidase inhibitor family I36</fullName>
    </recommendedName>
</protein>
<keyword evidence="1" id="KW-0732">Signal</keyword>
<dbReference type="AlphaFoldDB" id="A0A918AQF3"/>
<feature type="chain" id="PRO_5037838955" description="Peptidase inhibitor family I36" evidence="1">
    <location>
        <begin position="27"/>
        <end position="117"/>
    </location>
</feature>
<dbReference type="Gene3D" id="2.60.20.10">
    <property type="entry name" value="Crystallins"/>
    <property type="match status" value="1"/>
</dbReference>
<gene>
    <name evidence="2" type="ORF">GCM10010185_38990</name>
</gene>
<reference evidence="2" key="1">
    <citation type="journal article" date="2014" name="Int. J. Syst. Evol. Microbiol.">
        <title>Complete genome sequence of Corynebacterium casei LMG S-19264T (=DSM 44701T), isolated from a smear-ripened cheese.</title>
        <authorList>
            <consortium name="US DOE Joint Genome Institute (JGI-PGF)"/>
            <person name="Walter F."/>
            <person name="Albersmeier A."/>
            <person name="Kalinowski J."/>
            <person name="Ruckert C."/>
        </authorList>
    </citation>
    <scope>NUCLEOTIDE SEQUENCE</scope>
    <source>
        <strain evidence="2">JCM 3313</strain>
    </source>
</reference>
<evidence type="ECO:0000256" key="1">
    <source>
        <dbReference type="SAM" id="SignalP"/>
    </source>
</evidence>
<evidence type="ECO:0000313" key="2">
    <source>
        <dbReference type="EMBL" id="GGP62713.1"/>
    </source>
</evidence>
<sequence>MRLLTGIAAGLAAAATAVVLAPAASAAPAACDGWRVGVFANPNFSGTPGCFNQGAPDLRAFGLDNAISSGWNRDTVPWCLYDGYNYTQPFAQMAAGASYPDFGWASDRTSSLRRGAC</sequence>
<comment type="caution">
    <text evidence="2">The sequence shown here is derived from an EMBL/GenBank/DDBJ whole genome shotgun (WGS) entry which is preliminary data.</text>
</comment>
<dbReference type="Proteomes" id="UP000639606">
    <property type="component" value="Unassembled WGS sequence"/>
</dbReference>
<feature type="signal peptide" evidence="1">
    <location>
        <begin position="1"/>
        <end position="26"/>
    </location>
</feature>
<accession>A0A918AQF3</accession>
<dbReference type="EMBL" id="BMRG01000007">
    <property type="protein sequence ID" value="GGP62713.1"/>
    <property type="molecule type" value="Genomic_DNA"/>
</dbReference>
<keyword evidence="3" id="KW-1185">Reference proteome</keyword>
<dbReference type="InterPro" id="IPR011024">
    <property type="entry name" value="G_crystallin-like"/>
</dbReference>
<evidence type="ECO:0000313" key="3">
    <source>
        <dbReference type="Proteomes" id="UP000639606"/>
    </source>
</evidence>